<dbReference type="CDD" id="cd00009">
    <property type="entry name" value="AAA"/>
    <property type="match status" value="1"/>
</dbReference>
<gene>
    <name evidence="3" type="primary">dnaA_1</name>
    <name evidence="3" type="ORF">ERS852473_01473</name>
</gene>
<keyword evidence="4" id="KW-1185">Reference proteome</keyword>
<dbReference type="InterPro" id="IPR027417">
    <property type="entry name" value="P-loop_NTPase"/>
</dbReference>
<dbReference type="SMART" id="SM00382">
    <property type="entry name" value="AAA"/>
    <property type="match status" value="1"/>
</dbReference>
<dbReference type="Gene3D" id="3.40.50.300">
    <property type="entry name" value="P-loop containing nucleotide triphosphate hydrolases"/>
    <property type="match status" value="1"/>
</dbReference>
<dbReference type="PANTHER" id="PTHR30050">
    <property type="entry name" value="CHROMOSOMAL REPLICATION INITIATOR PROTEIN DNAA"/>
    <property type="match status" value="1"/>
</dbReference>
<protein>
    <submittedName>
        <fullName evidence="3">Chromosomal replication initiator protein DnaA</fullName>
    </submittedName>
</protein>
<dbReference type="EMBL" id="CYZR01000004">
    <property type="protein sequence ID" value="CUN93400.1"/>
    <property type="molecule type" value="Genomic_DNA"/>
</dbReference>
<accession>A0ABP2ATV7</accession>
<proteinExistence type="predicted"/>
<evidence type="ECO:0000256" key="1">
    <source>
        <dbReference type="SAM" id="Coils"/>
    </source>
</evidence>
<feature type="coiled-coil region" evidence="1">
    <location>
        <begin position="65"/>
        <end position="92"/>
    </location>
</feature>
<evidence type="ECO:0000313" key="4">
    <source>
        <dbReference type="Proteomes" id="UP000095488"/>
    </source>
</evidence>
<dbReference type="InterPro" id="IPR003593">
    <property type="entry name" value="AAA+_ATPase"/>
</dbReference>
<sequence>MVNTTMIKGYQTKLMNLYEKIRQEEKLSLEQRTKEIEDKYPEIMKLEKNIAKQCLNLSMCALKNSPNKEAELNELREKIEDLRAKKYEMLVERGYSTDYLNLHYRCPKCQDTGYIGPKKCTCYKNKLIKVYYENSHLEDTLRVNNFSSFSLDVYSNKRTDKMFSPRENMQIILNSISNEYIPNFKNINDNLLFYGSPGTGKTFLTYCIAKSLLDSGFLVIYRTSDELVKNLREIKFENNIELEDLLVNCDLLIIDDLGAEQITDFTRTELFNLLNKKLLLNKKMIISTNLNISELTTMYIERITSRLFGNFRLFNVYGDDIRIKNNTKEIRSKKNLTKVQNANSSYYKF</sequence>
<comment type="caution">
    <text evidence="3">The sequence shown here is derived from an EMBL/GenBank/DDBJ whole genome shotgun (WGS) entry which is preliminary data.</text>
</comment>
<dbReference type="InterPro" id="IPR002611">
    <property type="entry name" value="IstB_ATP-bd"/>
</dbReference>
<evidence type="ECO:0000259" key="2">
    <source>
        <dbReference type="SMART" id="SM00382"/>
    </source>
</evidence>
<dbReference type="SUPFAM" id="SSF52540">
    <property type="entry name" value="P-loop containing nucleoside triphosphate hydrolases"/>
    <property type="match status" value="1"/>
</dbReference>
<reference evidence="3 4" key="1">
    <citation type="submission" date="2015-09" db="EMBL/GenBank/DDBJ databases">
        <authorList>
            <consortium name="Pathogen Informatics"/>
            <person name="Wu L."/>
            <person name="Ma J."/>
        </authorList>
    </citation>
    <scope>NUCLEOTIDE SEQUENCE [LARGE SCALE GENOMIC DNA]</scope>
    <source>
        <strain evidence="3 4">2789STDY5834858</strain>
    </source>
</reference>
<keyword evidence="1" id="KW-0175">Coiled coil</keyword>
<dbReference type="PANTHER" id="PTHR30050:SF4">
    <property type="entry name" value="ATP-BINDING PROTEIN RV3427C IN INSERTION SEQUENCE-RELATED"/>
    <property type="match status" value="1"/>
</dbReference>
<name>A0ABP2ATV7_SARVE</name>
<feature type="domain" description="AAA+ ATPase" evidence="2">
    <location>
        <begin position="187"/>
        <end position="319"/>
    </location>
</feature>
<dbReference type="Proteomes" id="UP000095488">
    <property type="component" value="Unassembled WGS sequence"/>
</dbReference>
<dbReference type="Pfam" id="PF01695">
    <property type="entry name" value="IstB_IS21"/>
    <property type="match status" value="1"/>
</dbReference>
<dbReference type="NCBIfam" id="NF005304">
    <property type="entry name" value="PRK06835.1"/>
    <property type="match status" value="1"/>
</dbReference>
<evidence type="ECO:0000313" key="3">
    <source>
        <dbReference type="EMBL" id="CUN93400.1"/>
    </source>
</evidence>
<organism evidence="3 4">
    <name type="scientific">Sarcina ventriculi</name>
    <name type="common">Clostridium ventriculi</name>
    <dbReference type="NCBI Taxonomy" id="1267"/>
    <lineage>
        <taxon>Bacteria</taxon>
        <taxon>Bacillati</taxon>
        <taxon>Bacillota</taxon>
        <taxon>Clostridia</taxon>
        <taxon>Eubacteriales</taxon>
        <taxon>Clostridiaceae</taxon>
        <taxon>Sarcina</taxon>
    </lineage>
</organism>